<dbReference type="InterPro" id="IPR004883">
    <property type="entry name" value="LOB"/>
</dbReference>
<comment type="similarity">
    <text evidence="1">Belongs to the LOB domain-containing protein family.</text>
</comment>
<proteinExistence type="inferred from homology"/>
<sequence length="432" mass="49921">MQSSNAPCAACKYLRRKCTKDCVFHPYFPPDNPQKFINVHKVFGASNVSKMLNERKPTERNDTVNALAWVAECRIKDPIYGCFGFVSYLQHNLRQLQQEIERAETKQATYIWPASMQLIPNNPASIMQHQQHNFDPSFYQMAPCQGQCQLLIQEPPQQNQQLVPTAREQEMLMAYEQQLFMQKQQELIAQKQQDLFEQKQMELLGQKFPEWFAQQHQDLFEQQQQMMQRQRIFAEQQQNEMMRFNDAGDGFVQIPADGAAVEKPMLDSGGGLSEAHYQGHEEHAYSRHQQLELFKKQQQMMQRQRMFAEQQQKEMMRSNDAGDGFVQNPADGASAEQPILDLGGGLFETHYQGHEEKAYSHHQQQIKFQDLLLQSPQNLQLTQHQFGAPPQDSQSQRHGNEEEGDLVLCSKPGHGITKITCRVFDSFLAAKV</sequence>
<feature type="domain" description="LOB" evidence="3">
    <location>
        <begin position="6"/>
        <end position="107"/>
    </location>
</feature>
<reference evidence="5" key="1">
    <citation type="journal article" date="2024" name="IScience">
        <title>Strigolactones Initiate the Formation of Haustorium-like Structures in Castilleja.</title>
        <authorList>
            <person name="Buerger M."/>
            <person name="Peterson D."/>
            <person name="Chory J."/>
        </authorList>
    </citation>
    <scope>NUCLEOTIDE SEQUENCE [LARGE SCALE GENOMIC DNA]</scope>
</reference>
<evidence type="ECO:0000256" key="2">
    <source>
        <dbReference type="SAM" id="MobiDB-lite"/>
    </source>
</evidence>
<dbReference type="PANTHER" id="PTHR31301:SF68">
    <property type="entry name" value="LOB DOMAIN-CONTAINING PROTEIN 32-RELATED"/>
    <property type="match status" value="1"/>
</dbReference>
<evidence type="ECO:0000313" key="4">
    <source>
        <dbReference type="EMBL" id="KAL3640268.1"/>
    </source>
</evidence>
<dbReference type="AlphaFoldDB" id="A0ABD3DDI3"/>
<evidence type="ECO:0000313" key="5">
    <source>
        <dbReference type="Proteomes" id="UP001632038"/>
    </source>
</evidence>
<gene>
    <name evidence="4" type="ORF">CASFOL_015236</name>
</gene>
<organism evidence="4 5">
    <name type="scientific">Castilleja foliolosa</name>
    <dbReference type="NCBI Taxonomy" id="1961234"/>
    <lineage>
        <taxon>Eukaryota</taxon>
        <taxon>Viridiplantae</taxon>
        <taxon>Streptophyta</taxon>
        <taxon>Embryophyta</taxon>
        <taxon>Tracheophyta</taxon>
        <taxon>Spermatophyta</taxon>
        <taxon>Magnoliopsida</taxon>
        <taxon>eudicotyledons</taxon>
        <taxon>Gunneridae</taxon>
        <taxon>Pentapetalae</taxon>
        <taxon>asterids</taxon>
        <taxon>lamiids</taxon>
        <taxon>Lamiales</taxon>
        <taxon>Orobanchaceae</taxon>
        <taxon>Pedicularideae</taxon>
        <taxon>Castillejinae</taxon>
        <taxon>Castilleja</taxon>
    </lineage>
</organism>
<dbReference type="PANTHER" id="PTHR31301">
    <property type="entry name" value="LOB DOMAIN-CONTAINING PROTEIN 4-RELATED"/>
    <property type="match status" value="1"/>
</dbReference>
<feature type="region of interest" description="Disordered" evidence="2">
    <location>
        <begin position="384"/>
        <end position="406"/>
    </location>
</feature>
<dbReference type="Pfam" id="PF03195">
    <property type="entry name" value="LOB"/>
    <property type="match status" value="1"/>
</dbReference>
<dbReference type="Proteomes" id="UP001632038">
    <property type="component" value="Unassembled WGS sequence"/>
</dbReference>
<name>A0ABD3DDI3_9LAMI</name>
<feature type="compositionally biased region" description="Polar residues" evidence="2">
    <location>
        <begin position="384"/>
        <end position="397"/>
    </location>
</feature>
<evidence type="ECO:0000259" key="3">
    <source>
        <dbReference type="PROSITE" id="PS50891"/>
    </source>
</evidence>
<accession>A0ABD3DDI3</accession>
<dbReference type="PROSITE" id="PS50891">
    <property type="entry name" value="LOB"/>
    <property type="match status" value="1"/>
</dbReference>
<evidence type="ECO:0000256" key="1">
    <source>
        <dbReference type="ARBA" id="ARBA00005474"/>
    </source>
</evidence>
<dbReference type="EMBL" id="JAVIJP010000017">
    <property type="protein sequence ID" value="KAL3640268.1"/>
    <property type="molecule type" value="Genomic_DNA"/>
</dbReference>
<keyword evidence="5" id="KW-1185">Reference proteome</keyword>
<comment type="caution">
    <text evidence="4">The sequence shown here is derived from an EMBL/GenBank/DDBJ whole genome shotgun (WGS) entry which is preliminary data.</text>
</comment>
<protein>
    <recommendedName>
        <fullName evidence="3">LOB domain-containing protein</fullName>
    </recommendedName>
</protein>